<dbReference type="AlphaFoldDB" id="A0A0V8HL36"/>
<dbReference type="InterPro" id="IPR013216">
    <property type="entry name" value="Methyltransf_11"/>
</dbReference>
<dbReference type="Proteomes" id="UP000181997">
    <property type="component" value="Unassembled WGS sequence"/>
</dbReference>
<dbReference type="SUPFAM" id="SSF53335">
    <property type="entry name" value="S-adenosyl-L-methionine-dependent methyltransferases"/>
    <property type="match status" value="1"/>
</dbReference>
<organism evidence="2 3">
    <name type="scientific">[Bacillus] enclensis</name>
    <dbReference type="NCBI Taxonomy" id="1402860"/>
    <lineage>
        <taxon>Bacteria</taxon>
        <taxon>Bacillati</taxon>
        <taxon>Bacillota</taxon>
        <taxon>Bacilli</taxon>
        <taxon>Bacillales</taxon>
        <taxon>Bacillaceae</taxon>
        <taxon>Rossellomorea</taxon>
    </lineage>
</organism>
<gene>
    <name evidence="2" type="ORF">GA0061094_0585</name>
</gene>
<reference evidence="3" key="1">
    <citation type="submission" date="2016-08" db="EMBL/GenBank/DDBJ databases">
        <authorList>
            <person name="Varghese N."/>
            <person name="Submissions Spin"/>
        </authorList>
    </citation>
    <scope>NUCLEOTIDE SEQUENCE [LARGE SCALE GENOMIC DNA]</scope>
    <source>
        <strain evidence="3">SGD-1123</strain>
    </source>
</reference>
<dbReference type="PANTHER" id="PTHR43591">
    <property type="entry name" value="METHYLTRANSFERASE"/>
    <property type="match status" value="1"/>
</dbReference>
<proteinExistence type="predicted"/>
<name>A0A0V8HL36_9BACI</name>
<dbReference type="GO" id="GO:0008757">
    <property type="term" value="F:S-adenosylmethionine-dependent methyltransferase activity"/>
    <property type="evidence" value="ECO:0007669"/>
    <property type="project" value="InterPro"/>
</dbReference>
<dbReference type="PANTHER" id="PTHR43591:SF24">
    <property type="entry name" value="2-METHOXY-6-POLYPRENYL-1,4-BENZOQUINOL METHYLASE, MITOCHONDRIAL"/>
    <property type="match status" value="1"/>
</dbReference>
<evidence type="ECO:0000259" key="1">
    <source>
        <dbReference type="Pfam" id="PF08241"/>
    </source>
</evidence>
<dbReference type="Gene3D" id="3.40.50.150">
    <property type="entry name" value="Vaccinia Virus protein VP39"/>
    <property type="match status" value="1"/>
</dbReference>
<accession>A0A0V8HL36</accession>
<keyword evidence="2" id="KW-0808">Transferase</keyword>
<keyword evidence="3" id="KW-1185">Reference proteome</keyword>
<dbReference type="GO" id="GO:0032259">
    <property type="term" value="P:methylation"/>
    <property type="evidence" value="ECO:0007669"/>
    <property type="project" value="UniProtKB-KW"/>
</dbReference>
<dbReference type="EMBL" id="FMAU01000001">
    <property type="protein sequence ID" value="SCB80096.1"/>
    <property type="molecule type" value="Genomic_DNA"/>
</dbReference>
<dbReference type="CDD" id="cd02440">
    <property type="entry name" value="AdoMet_MTases"/>
    <property type="match status" value="1"/>
</dbReference>
<dbReference type="OrthoDB" id="323463at2"/>
<dbReference type="RefSeq" id="WP_058297456.1">
    <property type="nucleotide sequence ID" value="NZ_FMAU01000001.1"/>
</dbReference>
<protein>
    <submittedName>
        <fullName evidence="2">Methyltransferase domain-containing protein</fullName>
    </submittedName>
</protein>
<sequence>MNNPWNKFIYRLGSGLYDQLFNSGLFLKARKQIFSDGIFKDEGQKILFVGVGTGADLELVDIDKFDITAIDYSEAMLQKAREKFNHSTIEFLKMDAQDMAFADDQFDLVVASLILSVVPDENRCFGEIVRVLKPDGKIVIFDKFSPKGTKLPIYKKLLRPVIRVLGTDIGRNFEKLVEPHKDYVTILEDRSILFKDMYRKIVLLKSYLSK</sequence>
<evidence type="ECO:0000313" key="2">
    <source>
        <dbReference type="EMBL" id="SCB80096.1"/>
    </source>
</evidence>
<feature type="domain" description="Methyltransferase type 11" evidence="1">
    <location>
        <begin position="49"/>
        <end position="140"/>
    </location>
</feature>
<dbReference type="Pfam" id="PF08241">
    <property type="entry name" value="Methyltransf_11"/>
    <property type="match status" value="1"/>
</dbReference>
<dbReference type="InterPro" id="IPR029063">
    <property type="entry name" value="SAM-dependent_MTases_sf"/>
</dbReference>
<keyword evidence="2" id="KW-0489">Methyltransferase</keyword>
<evidence type="ECO:0000313" key="3">
    <source>
        <dbReference type="Proteomes" id="UP000181997"/>
    </source>
</evidence>